<feature type="transmembrane region" description="Helical" evidence="1">
    <location>
        <begin position="89"/>
        <end position="108"/>
    </location>
</feature>
<dbReference type="AlphaFoldDB" id="K9YLW1"/>
<dbReference type="HOGENOM" id="CLU_113197_1_0_3"/>
<evidence type="ECO:0008006" key="4">
    <source>
        <dbReference type="Google" id="ProtNLM"/>
    </source>
</evidence>
<reference evidence="3" key="1">
    <citation type="journal article" date="2013" name="Proc. Natl. Acad. Sci. U.S.A.">
        <title>Improving the coverage of the cyanobacterial phylum using diversity-driven genome sequencing.</title>
        <authorList>
            <person name="Shih P.M."/>
            <person name="Wu D."/>
            <person name="Latifi A."/>
            <person name="Axen S.D."/>
            <person name="Fewer D.P."/>
            <person name="Talla E."/>
            <person name="Calteau A."/>
            <person name="Cai F."/>
            <person name="Tandeau de Marsac N."/>
            <person name="Rippka R."/>
            <person name="Herdman M."/>
            <person name="Sivonen K."/>
            <person name="Coursin T."/>
            <person name="Laurent T."/>
            <person name="Goodwin L."/>
            <person name="Nolan M."/>
            <person name="Davenport K.W."/>
            <person name="Han C.S."/>
            <person name="Rubin E.M."/>
            <person name="Eisen J.A."/>
            <person name="Woyke T."/>
            <person name="Gugger M."/>
            <person name="Kerfeld C.A."/>
        </authorList>
    </citation>
    <scope>NUCLEOTIDE SEQUENCE [LARGE SCALE GENOMIC DNA]</scope>
    <source>
        <strain evidence="3">ATCC 29140 / PCC 7202</strain>
    </source>
</reference>
<dbReference type="BioCyc" id="CSTA292563:G1353-1516-MONOMER"/>
<accession>K9YLW1</accession>
<keyword evidence="1" id="KW-0472">Membrane</keyword>
<keyword evidence="1" id="KW-1133">Transmembrane helix</keyword>
<keyword evidence="1" id="KW-0812">Transmembrane</keyword>
<organism evidence="2 3">
    <name type="scientific">Cyanobacterium stanieri (strain ATCC 29140 / PCC 7202)</name>
    <dbReference type="NCBI Taxonomy" id="292563"/>
    <lineage>
        <taxon>Bacteria</taxon>
        <taxon>Bacillati</taxon>
        <taxon>Cyanobacteriota</taxon>
        <taxon>Cyanophyceae</taxon>
        <taxon>Oscillatoriophycideae</taxon>
        <taxon>Chroococcales</taxon>
        <taxon>Geminocystaceae</taxon>
        <taxon>Cyanobacterium</taxon>
    </lineage>
</organism>
<dbReference type="KEGG" id="csn:Cyast_1505"/>
<dbReference type="STRING" id="292563.Cyast_1505"/>
<sequence>MSNHSYPIDKCTFELLSAYLDGEVTSAQRKEVQELLAQDPEAQGLYRRLLALRQEINSLPIPKPEYTSKQVCDGVFSQLDKEEKHKKRLVIGGSAIAITVLATIGGLFTGNRNPIWQMAQQNTPEEESLMIALNEPLIDLPASANEEVINIHLGQSLLDMINEP</sequence>
<keyword evidence="3" id="KW-1185">Reference proteome</keyword>
<evidence type="ECO:0000256" key="1">
    <source>
        <dbReference type="SAM" id="Phobius"/>
    </source>
</evidence>
<evidence type="ECO:0000313" key="2">
    <source>
        <dbReference type="EMBL" id="AFZ47467.1"/>
    </source>
</evidence>
<protein>
    <recommendedName>
        <fullName evidence="4">Transmembrane anti-sigma factor</fullName>
    </recommendedName>
</protein>
<dbReference type="Proteomes" id="UP000010483">
    <property type="component" value="Chromosome"/>
</dbReference>
<dbReference type="EMBL" id="CP003940">
    <property type="protein sequence ID" value="AFZ47467.1"/>
    <property type="molecule type" value="Genomic_DNA"/>
</dbReference>
<evidence type="ECO:0000313" key="3">
    <source>
        <dbReference type="Proteomes" id="UP000010483"/>
    </source>
</evidence>
<name>K9YLW1_CYASC</name>
<dbReference type="eggNOG" id="COG5662">
    <property type="taxonomic scope" value="Bacteria"/>
</dbReference>
<gene>
    <name evidence="2" type="ordered locus">Cyast_1505</name>
</gene>
<proteinExistence type="predicted"/>